<dbReference type="InterPro" id="IPR012934">
    <property type="entry name" value="Znf_AD"/>
</dbReference>
<evidence type="ECO:0000256" key="4">
    <source>
        <dbReference type="ARBA" id="ARBA00022771"/>
    </source>
</evidence>
<evidence type="ECO:0000256" key="6">
    <source>
        <dbReference type="ARBA" id="ARBA00023125"/>
    </source>
</evidence>
<dbReference type="FunFam" id="3.30.160.60:FF:000744">
    <property type="entry name" value="zinc finger E-box-binding homeobox 1"/>
    <property type="match status" value="1"/>
</dbReference>
<dbReference type="Pfam" id="PF13465">
    <property type="entry name" value="zf-H2C2_2"/>
    <property type="match status" value="1"/>
</dbReference>
<feature type="domain" description="C2H2-type" evidence="10">
    <location>
        <begin position="223"/>
        <end position="250"/>
    </location>
</feature>
<dbReference type="PROSITE" id="PS00028">
    <property type="entry name" value="ZINC_FINGER_C2H2_1"/>
    <property type="match status" value="8"/>
</dbReference>
<feature type="domain" description="C2H2-type" evidence="10">
    <location>
        <begin position="167"/>
        <end position="194"/>
    </location>
</feature>
<dbReference type="GO" id="GO:0008270">
    <property type="term" value="F:zinc ion binding"/>
    <property type="evidence" value="ECO:0007669"/>
    <property type="project" value="UniProtKB-UniRule"/>
</dbReference>
<dbReference type="GO" id="GO:0006357">
    <property type="term" value="P:regulation of transcription by RNA polymerase II"/>
    <property type="evidence" value="ECO:0007669"/>
    <property type="project" value="TreeGrafter"/>
</dbReference>
<keyword evidence="5 9" id="KW-0862">Zinc</keyword>
<dbReference type="SMART" id="SM00355">
    <property type="entry name" value="ZnF_C2H2"/>
    <property type="match status" value="8"/>
</dbReference>
<dbReference type="SMART" id="SM00868">
    <property type="entry name" value="zf-AD"/>
    <property type="match status" value="1"/>
</dbReference>
<accession>A0A653DY48</accession>
<evidence type="ECO:0000313" key="13">
    <source>
        <dbReference type="Proteomes" id="UP000410492"/>
    </source>
</evidence>
<sequence>MEPEKIAVTDKTCRLCLGTKARTSIIAMNKPTSKKYSYIVENCIALKVDDEEGFPKKICTKCIKLLLGFYKFKKSVIENDKKLRELLIPQVKNNPNDIESRAQEVINTIEPATEQMHESPLVYIAEIPLKDENADIDEISIKDVLSDDSSLSEAESEDKSREKRLTCQCEICGKFFSCKSNLTQHIRTHTGERPFTCDICGKKFFKAEHASIHKRIHTGERPHKCLICSHRFIQYAALKAHIRTHTGERPHQCPTCGKAFSQPSSLVYHQRTHSGETPYHCPTCGKGFKNSGNLNIHIRFHEDHRPFSCKLCDRRFVTSSHLNLHMRQHRGERPHKCVVCGKAFLRSEHLKGHLVIHSGQKPFACQICPKRYTQSSHLTRHMKTHDRQADVKMNTSEDLTEQNSVKESNNVTQMTIGTISNNWTEVRNFNE</sequence>
<dbReference type="InterPro" id="IPR036236">
    <property type="entry name" value="Znf_C2H2_sf"/>
</dbReference>
<proteinExistence type="predicted"/>
<dbReference type="PROSITE" id="PS51915">
    <property type="entry name" value="ZAD"/>
    <property type="match status" value="1"/>
</dbReference>
<dbReference type="OrthoDB" id="6671661at2759"/>
<organism evidence="12 13">
    <name type="scientific">Callosobruchus maculatus</name>
    <name type="common">Southern cowpea weevil</name>
    <name type="synonym">Pulse bruchid</name>
    <dbReference type="NCBI Taxonomy" id="64391"/>
    <lineage>
        <taxon>Eukaryota</taxon>
        <taxon>Metazoa</taxon>
        <taxon>Ecdysozoa</taxon>
        <taxon>Arthropoda</taxon>
        <taxon>Hexapoda</taxon>
        <taxon>Insecta</taxon>
        <taxon>Pterygota</taxon>
        <taxon>Neoptera</taxon>
        <taxon>Endopterygota</taxon>
        <taxon>Coleoptera</taxon>
        <taxon>Polyphaga</taxon>
        <taxon>Cucujiformia</taxon>
        <taxon>Chrysomeloidea</taxon>
        <taxon>Chrysomelidae</taxon>
        <taxon>Bruchinae</taxon>
        <taxon>Bruchini</taxon>
        <taxon>Callosobruchus</taxon>
    </lineage>
</organism>
<feature type="domain" description="ZAD" evidence="11">
    <location>
        <begin position="11"/>
        <end position="86"/>
    </location>
</feature>
<dbReference type="Gene3D" id="3.30.160.60">
    <property type="entry name" value="Classic Zinc Finger"/>
    <property type="match status" value="8"/>
</dbReference>
<dbReference type="GO" id="GO:0000978">
    <property type="term" value="F:RNA polymerase II cis-regulatory region sequence-specific DNA binding"/>
    <property type="evidence" value="ECO:0007669"/>
    <property type="project" value="TreeGrafter"/>
</dbReference>
<dbReference type="Gene3D" id="3.40.1800.20">
    <property type="match status" value="1"/>
</dbReference>
<dbReference type="FunFam" id="3.30.160.60:FF:000110">
    <property type="entry name" value="Zinc finger protein-like"/>
    <property type="match status" value="1"/>
</dbReference>
<keyword evidence="7" id="KW-0539">Nucleus</keyword>
<evidence type="ECO:0000256" key="7">
    <source>
        <dbReference type="ARBA" id="ARBA00023242"/>
    </source>
</evidence>
<evidence type="ECO:0000256" key="1">
    <source>
        <dbReference type="ARBA" id="ARBA00004123"/>
    </source>
</evidence>
<dbReference type="FunFam" id="3.30.160.60:FF:000902">
    <property type="entry name" value="Zinc finger protein 445"/>
    <property type="match status" value="1"/>
</dbReference>
<keyword evidence="13" id="KW-1185">Reference proteome</keyword>
<dbReference type="FunFam" id="3.30.160.60:FF:000624">
    <property type="entry name" value="zinc finger protein 697"/>
    <property type="match status" value="2"/>
</dbReference>
<dbReference type="AlphaFoldDB" id="A0A653DY48"/>
<dbReference type="PANTHER" id="PTHR24404">
    <property type="entry name" value="ZINC FINGER PROTEIN"/>
    <property type="match status" value="1"/>
</dbReference>
<keyword evidence="6" id="KW-0238">DNA-binding</keyword>
<feature type="domain" description="C2H2-type" evidence="10">
    <location>
        <begin position="251"/>
        <end position="278"/>
    </location>
</feature>
<dbReference type="InterPro" id="IPR050589">
    <property type="entry name" value="Ikaros_C2H2-ZF"/>
</dbReference>
<dbReference type="SUPFAM" id="SSF57667">
    <property type="entry name" value="beta-beta-alpha zinc fingers"/>
    <property type="match status" value="5"/>
</dbReference>
<dbReference type="FunFam" id="3.30.160.60:FF:002343">
    <property type="entry name" value="Zinc finger protein 33A"/>
    <property type="match status" value="1"/>
</dbReference>
<dbReference type="PROSITE" id="PS50157">
    <property type="entry name" value="ZINC_FINGER_C2H2_2"/>
    <property type="match status" value="8"/>
</dbReference>
<comment type="subcellular location">
    <subcellularLocation>
        <location evidence="1">Nucleus</location>
    </subcellularLocation>
</comment>
<evidence type="ECO:0000256" key="3">
    <source>
        <dbReference type="ARBA" id="ARBA00022737"/>
    </source>
</evidence>
<dbReference type="GO" id="GO:0005634">
    <property type="term" value="C:nucleus"/>
    <property type="evidence" value="ECO:0007669"/>
    <property type="project" value="UniProtKB-SubCell"/>
</dbReference>
<dbReference type="PANTHER" id="PTHR24404:SF114">
    <property type="entry name" value="KLUMPFUSS, ISOFORM B-RELATED"/>
    <property type="match status" value="1"/>
</dbReference>
<evidence type="ECO:0000256" key="2">
    <source>
        <dbReference type="ARBA" id="ARBA00022723"/>
    </source>
</evidence>
<dbReference type="Pfam" id="PF07776">
    <property type="entry name" value="zf-AD"/>
    <property type="match status" value="1"/>
</dbReference>
<feature type="binding site" evidence="9">
    <location>
        <position position="59"/>
    </location>
    <ligand>
        <name>Zn(2+)</name>
        <dbReference type="ChEBI" id="CHEBI:29105"/>
    </ligand>
</feature>
<evidence type="ECO:0000256" key="5">
    <source>
        <dbReference type="ARBA" id="ARBA00022833"/>
    </source>
</evidence>
<keyword evidence="2 9" id="KW-0479">Metal-binding</keyword>
<feature type="domain" description="C2H2-type" evidence="10">
    <location>
        <begin position="195"/>
        <end position="222"/>
    </location>
</feature>
<protein>
    <recommendedName>
        <fullName evidence="14">Protein krueppel</fullName>
    </recommendedName>
</protein>
<dbReference type="Proteomes" id="UP000410492">
    <property type="component" value="Unassembled WGS sequence"/>
</dbReference>
<gene>
    <name evidence="12" type="ORF">CALMAC_LOCUS21106</name>
</gene>
<dbReference type="Pfam" id="PF00096">
    <property type="entry name" value="zf-C2H2"/>
    <property type="match status" value="5"/>
</dbReference>
<dbReference type="FunFam" id="3.30.160.60:FF:000446">
    <property type="entry name" value="Zinc finger protein"/>
    <property type="match status" value="1"/>
</dbReference>
<feature type="binding site" evidence="9">
    <location>
        <position position="13"/>
    </location>
    <ligand>
        <name>Zn(2+)</name>
        <dbReference type="ChEBI" id="CHEBI:29105"/>
    </ligand>
</feature>
<feature type="binding site" evidence="9">
    <location>
        <position position="62"/>
    </location>
    <ligand>
        <name>Zn(2+)</name>
        <dbReference type="ChEBI" id="CHEBI:29105"/>
    </ligand>
</feature>
<feature type="domain" description="C2H2-type" evidence="10">
    <location>
        <begin position="279"/>
        <end position="306"/>
    </location>
</feature>
<keyword evidence="4 8" id="KW-0863">Zinc-finger</keyword>
<dbReference type="EMBL" id="CAACVG010015618">
    <property type="protein sequence ID" value="VEN64620.1"/>
    <property type="molecule type" value="Genomic_DNA"/>
</dbReference>
<evidence type="ECO:0000259" key="10">
    <source>
        <dbReference type="PROSITE" id="PS50157"/>
    </source>
</evidence>
<feature type="domain" description="C2H2-type" evidence="10">
    <location>
        <begin position="335"/>
        <end position="362"/>
    </location>
</feature>
<evidence type="ECO:0000259" key="11">
    <source>
        <dbReference type="PROSITE" id="PS51915"/>
    </source>
</evidence>
<dbReference type="InterPro" id="IPR013087">
    <property type="entry name" value="Znf_C2H2_type"/>
</dbReference>
<evidence type="ECO:0000256" key="9">
    <source>
        <dbReference type="PROSITE-ProRule" id="PRU01263"/>
    </source>
</evidence>
<dbReference type="FunFam" id="3.30.160.60:FF:000072">
    <property type="entry name" value="zinc finger protein 143 isoform X1"/>
    <property type="match status" value="1"/>
</dbReference>
<name>A0A653DY48_CALMS</name>
<dbReference type="GO" id="GO:0003700">
    <property type="term" value="F:DNA-binding transcription factor activity"/>
    <property type="evidence" value="ECO:0007669"/>
    <property type="project" value="TreeGrafter"/>
</dbReference>
<feature type="binding site" evidence="9">
    <location>
        <position position="16"/>
    </location>
    <ligand>
        <name>Zn(2+)</name>
        <dbReference type="ChEBI" id="CHEBI:29105"/>
    </ligand>
</feature>
<feature type="domain" description="C2H2-type" evidence="10">
    <location>
        <begin position="307"/>
        <end position="334"/>
    </location>
</feature>
<evidence type="ECO:0008006" key="14">
    <source>
        <dbReference type="Google" id="ProtNLM"/>
    </source>
</evidence>
<dbReference type="SUPFAM" id="SSF57716">
    <property type="entry name" value="Glucocorticoid receptor-like (DNA-binding domain)"/>
    <property type="match status" value="1"/>
</dbReference>
<evidence type="ECO:0000313" key="12">
    <source>
        <dbReference type="EMBL" id="VEN64620.1"/>
    </source>
</evidence>
<keyword evidence="3" id="KW-0677">Repeat</keyword>
<reference evidence="12 13" key="1">
    <citation type="submission" date="2019-01" db="EMBL/GenBank/DDBJ databases">
        <authorList>
            <person name="Sayadi A."/>
        </authorList>
    </citation>
    <scope>NUCLEOTIDE SEQUENCE [LARGE SCALE GENOMIC DNA]</scope>
</reference>
<evidence type="ECO:0000256" key="8">
    <source>
        <dbReference type="PROSITE-ProRule" id="PRU00042"/>
    </source>
</evidence>
<feature type="domain" description="C2H2-type" evidence="10">
    <location>
        <begin position="363"/>
        <end position="390"/>
    </location>
</feature>